<evidence type="ECO:0000313" key="3">
    <source>
        <dbReference type="Proteomes" id="UP000288805"/>
    </source>
</evidence>
<proteinExistence type="predicted"/>
<evidence type="ECO:0000313" key="2">
    <source>
        <dbReference type="EMBL" id="RVW24735.1"/>
    </source>
</evidence>
<dbReference type="AlphaFoldDB" id="A0A438CNF7"/>
<sequence>MHVENGTPPFIEEEYLKMHDVIHDMALWLACEKGKKKNKFVVEYRVELIRAHEVKEWRNTQRISLWGSSIEELREPPYFPNTETFLASHQSIESFPNGFFTNMPIIRVLDLSNNKLMELPAEIGNLSLPSQMVSSLSSLQLFGMQSSPPEGDQIALLKELEQLEHINDISIFLTRVLSTKILFNSHKLQRSTRWLVLCGCKGMNLVQLSPCVQNLELNFCLELEDVEMIFEKEVVPSKFPRQQHLNHLHSVHICECRKLLNLNWLIHAPKLQFLNVEDCITEKVIEDEKSEVSEIEQDSSVSQGSYLSLYLKLPFDSNTGMSKKLEKIEGEQKWWAGLEWEDQTIVHNLTPIFSDPYIRSSYQGLEPPFPIIGALFEVLVDFIKALEDDKLLIC</sequence>
<dbReference type="InterPro" id="IPR050905">
    <property type="entry name" value="Plant_NBS-LRR"/>
</dbReference>
<dbReference type="Gene3D" id="3.80.10.10">
    <property type="entry name" value="Ribonuclease Inhibitor"/>
    <property type="match status" value="1"/>
</dbReference>
<dbReference type="SUPFAM" id="SSF52058">
    <property type="entry name" value="L domain-like"/>
    <property type="match status" value="1"/>
</dbReference>
<dbReference type="PANTHER" id="PTHR33463:SF180">
    <property type="entry name" value="DISEASE RESISTANCE PROTEIN RPS5"/>
    <property type="match status" value="1"/>
</dbReference>
<organism evidence="2 3">
    <name type="scientific">Vitis vinifera</name>
    <name type="common">Grape</name>
    <dbReference type="NCBI Taxonomy" id="29760"/>
    <lineage>
        <taxon>Eukaryota</taxon>
        <taxon>Viridiplantae</taxon>
        <taxon>Streptophyta</taxon>
        <taxon>Embryophyta</taxon>
        <taxon>Tracheophyta</taxon>
        <taxon>Spermatophyta</taxon>
        <taxon>Magnoliopsida</taxon>
        <taxon>eudicotyledons</taxon>
        <taxon>Gunneridae</taxon>
        <taxon>Pentapetalae</taxon>
        <taxon>rosids</taxon>
        <taxon>Vitales</taxon>
        <taxon>Vitaceae</taxon>
        <taxon>Viteae</taxon>
        <taxon>Vitis</taxon>
    </lineage>
</organism>
<dbReference type="PANTHER" id="PTHR33463">
    <property type="entry name" value="NB-ARC DOMAIN-CONTAINING PROTEIN-RELATED"/>
    <property type="match status" value="1"/>
</dbReference>
<dbReference type="EMBL" id="QGNW01002166">
    <property type="protein sequence ID" value="RVW24735.1"/>
    <property type="molecule type" value="Genomic_DNA"/>
</dbReference>
<keyword evidence="1" id="KW-0611">Plant defense</keyword>
<dbReference type="Proteomes" id="UP000288805">
    <property type="component" value="Unassembled WGS sequence"/>
</dbReference>
<reference evidence="2 3" key="1">
    <citation type="journal article" date="2018" name="PLoS Genet.">
        <title>Population sequencing reveals clonal diversity and ancestral inbreeding in the grapevine cultivar Chardonnay.</title>
        <authorList>
            <person name="Roach M.J."/>
            <person name="Johnson D.L."/>
            <person name="Bohlmann J."/>
            <person name="van Vuuren H.J."/>
            <person name="Jones S.J."/>
            <person name="Pretorius I.S."/>
            <person name="Schmidt S.A."/>
            <person name="Borneman A.R."/>
        </authorList>
    </citation>
    <scope>NUCLEOTIDE SEQUENCE [LARGE SCALE GENOMIC DNA]</scope>
    <source>
        <strain evidence="3">cv. Chardonnay</strain>
        <tissue evidence="2">Leaf</tissue>
    </source>
</reference>
<evidence type="ECO:0000256" key="1">
    <source>
        <dbReference type="ARBA" id="ARBA00022821"/>
    </source>
</evidence>
<protein>
    <submittedName>
        <fullName evidence="2">Disease resistance protein RPS5</fullName>
    </submittedName>
</protein>
<accession>A0A438CNF7</accession>
<name>A0A438CNF7_VITVI</name>
<gene>
    <name evidence="2" type="primary">RPS5_0</name>
    <name evidence="2" type="ORF">CK203_082227</name>
</gene>
<comment type="caution">
    <text evidence="2">The sequence shown here is derived from an EMBL/GenBank/DDBJ whole genome shotgun (WGS) entry which is preliminary data.</text>
</comment>
<dbReference type="InterPro" id="IPR032675">
    <property type="entry name" value="LRR_dom_sf"/>
</dbReference>